<dbReference type="EMBL" id="CP012900">
    <property type="protein sequence ID" value="ALJ26774.1"/>
    <property type="molecule type" value="Genomic_DNA"/>
</dbReference>
<protein>
    <submittedName>
        <fullName evidence="6">Transmembrane protein</fullName>
    </submittedName>
</protein>
<comment type="subcellular location">
    <subcellularLocation>
        <location evidence="1">Membrane</location>
        <topology evidence="1">Multi-pass membrane protein</topology>
    </subcellularLocation>
</comment>
<keyword evidence="4" id="KW-1133">Transmembrane helix</keyword>
<comment type="similarity">
    <text evidence="2">Belongs to the GtrA family.</text>
</comment>
<dbReference type="RefSeq" id="WP_054661999.1">
    <property type="nucleotide sequence ID" value="NZ_CP125110.1"/>
</dbReference>
<dbReference type="GO" id="GO:0000271">
    <property type="term" value="P:polysaccharide biosynthetic process"/>
    <property type="evidence" value="ECO:0007669"/>
    <property type="project" value="InterPro"/>
</dbReference>
<dbReference type="KEGG" id="sacz:AOT14_03150"/>
<evidence type="ECO:0000256" key="5">
    <source>
        <dbReference type="ARBA" id="ARBA00023136"/>
    </source>
</evidence>
<dbReference type="OrthoDB" id="5966606at2"/>
<dbReference type="PANTHER" id="PTHR38459:SF1">
    <property type="entry name" value="PROPHAGE BACTOPRENOL-LINKED GLUCOSE TRANSLOCASE HOMOLOG"/>
    <property type="match status" value="1"/>
</dbReference>
<dbReference type="PANTHER" id="PTHR38459">
    <property type="entry name" value="PROPHAGE BACTOPRENOL-LINKED GLUCOSE TRANSLOCASE HOMOLOG"/>
    <property type="match status" value="1"/>
</dbReference>
<evidence type="ECO:0000256" key="3">
    <source>
        <dbReference type="ARBA" id="ARBA00022692"/>
    </source>
</evidence>
<dbReference type="PATRIC" id="fig|128780.6.peg.322"/>
<name>A0A0R0E5I4_9GAMM</name>
<organism evidence="6 7">
    <name type="scientific">Stenotrophomonas acidaminiphila</name>
    <dbReference type="NCBI Taxonomy" id="128780"/>
    <lineage>
        <taxon>Bacteria</taxon>
        <taxon>Pseudomonadati</taxon>
        <taxon>Pseudomonadota</taxon>
        <taxon>Gammaproteobacteria</taxon>
        <taxon>Lysobacterales</taxon>
        <taxon>Lysobacteraceae</taxon>
        <taxon>Stenotrophomonas</taxon>
    </lineage>
</organism>
<evidence type="ECO:0000256" key="1">
    <source>
        <dbReference type="ARBA" id="ARBA00004141"/>
    </source>
</evidence>
<gene>
    <name evidence="6" type="ORF">AOT14_03150</name>
</gene>
<dbReference type="Pfam" id="PF04138">
    <property type="entry name" value="GtrA_DPMS_TM"/>
    <property type="match status" value="1"/>
</dbReference>
<evidence type="ECO:0000256" key="4">
    <source>
        <dbReference type="ARBA" id="ARBA00022989"/>
    </source>
</evidence>
<sequence>MTLLRQGGRYIAAGLMQLLLDWLVFVAATAAGLPPVPGNLLGRGSGALLGFWLNGRYTFPRDDGRRHGWRHFARFLALWLLMTAASSGLLAWTTDTLGLQMAWLAKPLVEGGLAVLNFFLLRHVVYR</sequence>
<proteinExistence type="inferred from homology"/>
<keyword evidence="7" id="KW-1185">Reference proteome</keyword>
<dbReference type="GO" id="GO:0005886">
    <property type="term" value="C:plasma membrane"/>
    <property type="evidence" value="ECO:0007669"/>
    <property type="project" value="TreeGrafter"/>
</dbReference>
<dbReference type="Proteomes" id="UP000061010">
    <property type="component" value="Chromosome"/>
</dbReference>
<dbReference type="InterPro" id="IPR051401">
    <property type="entry name" value="GtrA_CellWall_Glycosyl"/>
</dbReference>
<reference evidence="6 7" key="1">
    <citation type="journal article" date="2015" name="Genome Announc.">
        <title>Complete Genome Sequencing of Stenotrophomonas acidaminiphila ZAC14D2_NAIMI4_2, a Multidrug-Resistant Strain Isolated from Sediments of a Polluted River in Mexico, Uncovers New Antibiotic Resistance Genes and a Novel Class-II Lasso Peptide Biosynthesis Gene Cluster.</title>
        <authorList>
            <person name="Vinuesa P."/>
            <person name="Ochoa-Sanchez L.E."/>
        </authorList>
    </citation>
    <scope>NUCLEOTIDE SEQUENCE [LARGE SCALE GENOMIC DNA]</scope>
    <source>
        <strain evidence="6 7">ZAC14D2_NAIMI4_2</strain>
    </source>
</reference>
<evidence type="ECO:0000313" key="7">
    <source>
        <dbReference type="Proteomes" id="UP000061010"/>
    </source>
</evidence>
<dbReference type="AlphaFoldDB" id="A0A0R0E5I4"/>
<keyword evidence="5" id="KW-0472">Membrane</keyword>
<keyword evidence="3 6" id="KW-0812">Transmembrane</keyword>
<dbReference type="InterPro" id="IPR007267">
    <property type="entry name" value="GtrA_DPMS_TM"/>
</dbReference>
<evidence type="ECO:0000313" key="6">
    <source>
        <dbReference type="EMBL" id="ALJ26774.1"/>
    </source>
</evidence>
<evidence type="ECO:0000256" key="2">
    <source>
        <dbReference type="ARBA" id="ARBA00009399"/>
    </source>
</evidence>
<accession>A0A0R0E5I4</accession>